<dbReference type="Gene3D" id="1.10.10.10">
    <property type="entry name" value="Winged helix-like DNA-binding domain superfamily/Winged helix DNA-binding domain"/>
    <property type="match status" value="1"/>
</dbReference>
<dbReference type="PANTHER" id="PTHR34293">
    <property type="entry name" value="HTH-TYPE TRANSCRIPTIONAL REGULATOR TRMBL2"/>
    <property type="match status" value="1"/>
</dbReference>
<evidence type="ECO:0000259" key="3">
    <source>
        <dbReference type="Pfam" id="PF11495"/>
    </source>
</evidence>
<dbReference type="GeneID" id="14404316"/>
<evidence type="ECO:0000259" key="2">
    <source>
        <dbReference type="Pfam" id="PF01978"/>
    </source>
</evidence>
<dbReference type="eggNOG" id="arCOG02038">
    <property type="taxonomic scope" value="Archaea"/>
</dbReference>
<dbReference type="InterPro" id="IPR036388">
    <property type="entry name" value="WH-like_DNA-bd_sf"/>
</dbReference>
<name>L0JZB7_9EURY</name>
<evidence type="ECO:0000256" key="1">
    <source>
        <dbReference type="ARBA" id="ARBA00007287"/>
    </source>
</evidence>
<dbReference type="KEGG" id="nou:Natoc_2610"/>
<feature type="domain" description="Transcription regulator TrmB N-terminal" evidence="2">
    <location>
        <begin position="10"/>
        <end position="67"/>
    </location>
</feature>
<dbReference type="AlphaFoldDB" id="L0JZB7"/>
<sequence length="358" mass="39336">MNPDELAATLEEAGLSPYQADAFVTLLERGSASATDVAQASSVPDPRIYDVLRGLEERGYVETYEQGSLQARARDPAEVLEDLRSRADRLEDAADEIEARWTRPDIEDHAVSIVKRFDTVLARADELVRSADHQVQIGLTPAQFDALEDALGVAREGGADVKLCLFPETATEPSLPSTDRLAAACTEARYRHIPAPFVALVDRAWSCFAPNEHSANEYGVLVNDRTHAYVFYWYFSTCLWDVYEPVYSARDERLPRTYVDIREALRRIEPLLAEGKQVEVTVEGFETDSGRETTVSGTVTDVGYTGQSNTEGESVPIAQFAGKAAVTLESDGRTRTVGGWGAIVEDVEAVRITLEAAV</sequence>
<keyword evidence="5" id="KW-1185">Reference proteome</keyword>
<dbReference type="SUPFAM" id="SSF46785">
    <property type="entry name" value="Winged helix' DNA-binding domain"/>
    <property type="match status" value="1"/>
</dbReference>
<dbReference type="SUPFAM" id="SSF159071">
    <property type="entry name" value="TrmB C-terminal domain-like"/>
    <property type="match status" value="1"/>
</dbReference>
<dbReference type="OrthoDB" id="96194at2157"/>
<dbReference type="HOGENOM" id="CLU_062979_2_0_2"/>
<dbReference type="Pfam" id="PF11495">
    <property type="entry name" value="Regulator_TrmB"/>
    <property type="match status" value="1"/>
</dbReference>
<dbReference type="Pfam" id="PF01978">
    <property type="entry name" value="TrmB"/>
    <property type="match status" value="1"/>
</dbReference>
<dbReference type="InterPro" id="IPR002831">
    <property type="entry name" value="Tscrpt_reg_TrmB_N"/>
</dbReference>
<dbReference type="InterPro" id="IPR021586">
    <property type="entry name" value="Tscrpt_reg_TrmB_C"/>
</dbReference>
<dbReference type="EMBL" id="CP003929">
    <property type="protein sequence ID" value="AGB38372.1"/>
    <property type="molecule type" value="Genomic_DNA"/>
</dbReference>
<dbReference type="RefSeq" id="WP_015321812.1">
    <property type="nucleotide sequence ID" value="NC_019974.1"/>
</dbReference>
<dbReference type="PANTHER" id="PTHR34293:SF1">
    <property type="entry name" value="HTH-TYPE TRANSCRIPTIONAL REGULATOR TRMBL2"/>
    <property type="match status" value="1"/>
</dbReference>
<evidence type="ECO:0000313" key="5">
    <source>
        <dbReference type="Proteomes" id="UP000010878"/>
    </source>
</evidence>
<organism evidence="4 5">
    <name type="scientific">Natronococcus occultus SP4</name>
    <dbReference type="NCBI Taxonomy" id="694430"/>
    <lineage>
        <taxon>Archaea</taxon>
        <taxon>Methanobacteriati</taxon>
        <taxon>Methanobacteriota</taxon>
        <taxon>Stenosarchaea group</taxon>
        <taxon>Halobacteria</taxon>
        <taxon>Halobacteriales</taxon>
        <taxon>Natrialbaceae</taxon>
        <taxon>Natronococcus</taxon>
    </lineage>
</organism>
<comment type="similarity">
    <text evidence="1">Belongs to the transcriptional regulator TrmB family.</text>
</comment>
<dbReference type="STRING" id="694430.Natoc_2610"/>
<proteinExistence type="inferred from homology"/>
<dbReference type="InterPro" id="IPR036390">
    <property type="entry name" value="WH_DNA-bd_sf"/>
</dbReference>
<dbReference type="InterPro" id="IPR051797">
    <property type="entry name" value="TrmB-like"/>
</dbReference>
<accession>L0JZB7</accession>
<gene>
    <name evidence="4" type="ORF">Natoc_2610</name>
</gene>
<reference evidence="4 5" key="1">
    <citation type="submission" date="2012-11" db="EMBL/GenBank/DDBJ databases">
        <title>FINISHED of Natronococcus occultus SP4, DSM 3396.</title>
        <authorList>
            <consortium name="DOE Joint Genome Institute"/>
            <person name="Eisen J."/>
            <person name="Huntemann M."/>
            <person name="Wei C.-L."/>
            <person name="Han J."/>
            <person name="Detter J.C."/>
            <person name="Han C."/>
            <person name="Tapia R."/>
            <person name="Chen A."/>
            <person name="Kyrpides N."/>
            <person name="Mavromatis K."/>
            <person name="Markowitz V."/>
            <person name="Szeto E."/>
            <person name="Ivanova N."/>
            <person name="Mikhailova N."/>
            <person name="Ovchinnikova G."/>
            <person name="Pagani I."/>
            <person name="Pati A."/>
            <person name="Goodwin L."/>
            <person name="Nordberg H.P."/>
            <person name="Cantor M.N."/>
            <person name="Hua S.X."/>
            <person name="Woyke T."/>
            <person name="Eisen J."/>
            <person name="Klenk H.-P."/>
            <person name="Klenk H.-P."/>
        </authorList>
    </citation>
    <scope>NUCLEOTIDE SEQUENCE [LARGE SCALE GENOMIC DNA]</scope>
    <source>
        <strain evidence="4 5">SP4</strain>
    </source>
</reference>
<dbReference type="Proteomes" id="UP000010878">
    <property type="component" value="Chromosome"/>
</dbReference>
<feature type="domain" description="Transcription regulator TrmB C-terminal" evidence="3">
    <location>
        <begin position="110"/>
        <end position="356"/>
    </location>
</feature>
<protein>
    <submittedName>
        <fullName evidence="4">Putative transcriptional regulator</fullName>
    </submittedName>
</protein>
<evidence type="ECO:0000313" key="4">
    <source>
        <dbReference type="EMBL" id="AGB38372.1"/>
    </source>
</evidence>
<dbReference type="CDD" id="cd09124">
    <property type="entry name" value="PLDc_like_TrmB_middle"/>
    <property type="match status" value="1"/>
</dbReference>